<dbReference type="InterPro" id="IPR052709">
    <property type="entry name" value="Transposase-MT_Hybrid"/>
</dbReference>
<dbReference type="Gene3D" id="3.30.420.10">
    <property type="entry name" value="Ribonuclease H-like superfamily/Ribonuclease H"/>
    <property type="match status" value="1"/>
</dbReference>
<dbReference type="Proteomes" id="UP001235939">
    <property type="component" value="Chromosome 05"/>
</dbReference>
<dbReference type="InterPro" id="IPR036397">
    <property type="entry name" value="RNaseH_sf"/>
</dbReference>
<evidence type="ECO:0008006" key="4">
    <source>
        <dbReference type="Google" id="ProtNLM"/>
    </source>
</evidence>
<dbReference type="PANTHER" id="PTHR46060">
    <property type="entry name" value="MARINER MOS1 TRANSPOSASE-LIKE PROTEIN"/>
    <property type="match status" value="1"/>
</dbReference>
<protein>
    <recommendedName>
        <fullName evidence="4">Mariner Mos1 transposase</fullName>
    </recommendedName>
</protein>
<evidence type="ECO:0000256" key="1">
    <source>
        <dbReference type="SAM" id="Phobius"/>
    </source>
</evidence>
<accession>A0ABY6KIR6</accession>
<dbReference type="EMBL" id="CP092867">
    <property type="protein sequence ID" value="UYV68332.1"/>
    <property type="molecule type" value="Genomic_DNA"/>
</dbReference>
<keyword evidence="1" id="KW-1133">Transmembrane helix</keyword>
<reference evidence="2 3" key="1">
    <citation type="submission" date="2022-01" db="EMBL/GenBank/DDBJ databases">
        <title>A chromosomal length assembly of Cordylochernes scorpioides.</title>
        <authorList>
            <person name="Zeh D."/>
            <person name="Zeh J."/>
        </authorList>
    </citation>
    <scope>NUCLEOTIDE SEQUENCE [LARGE SCALE GENOMIC DNA]</scope>
    <source>
        <strain evidence="2">IN4F17</strain>
        <tissue evidence="2">Whole Body</tissue>
    </source>
</reference>
<sequence>MADINPEEDIHTYKAPQLAGIDSLIHIWILPIIYIIYILLYNATVAKNTIKDLGRGLLPHSPYSPDLAPSDYHLFTSLGHVLKNQEFSNSDILRKWLVEWFDSKGLEFFRQGIRKLPEGGPNV</sequence>
<keyword evidence="3" id="KW-1185">Reference proteome</keyword>
<proteinExistence type="predicted"/>
<keyword evidence="1" id="KW-0472">Membrane</keyword>
<organism evidence="2 3">
    <name type="scientific">Cordylochernes scorpioides</name>
    <dbReference type="NCBI Taxonomy" id="51811"/>
    <lineage>
        <taxon>Eukaryota</taxon>
        <taxon>Metazoa</taxon>
        <taxon>Ecdysozoa</taxon>
        <taxon>Arthropoda</taxon>
        <taxon>Chelicerata</taxon>
        <taxon>Arachnida</taxon>
        <taxon>Pseudoscorpiones</taxon>
        <taxon>Cheliferoidea</taxon>
        <taxon>Chernetidae</taxon>
        <taxon>Cordylochernes</taxon>
    </lineage>
</organism>
<dbReference type="PANTHER" id="PTHR46060:SF1">
    <property type="entry name" value="MARINER MOS1 TRANSPOSASE-LIKE PROTEIN"/>
    <property type="match status" value="1"/>
</dbReference>
<evidence type="ECO:0000313" key="3">
    <source>
        <dbReference type="Proteomes" id="UP001235939"/>
    </source>
</evidence>
<evidence type="ECO:0000313" key="2">
    <source>
        <dbReference type="EMBL" id="UYV68332.1"/>
    </source>
</evidence>
<name>A0ABY6KIR6_9ARAC</name>
<gene>
    <name evidence="2" type="ORF">LAZ67_5003909</name>
</gene>
<keyword evidence="1" id="KW-0812">Transmembrane</keyword>
<feature type="transmembrane region" description="Helical" evidence="1">
    <location>
        <begin position="25"/>
        <end position="45"/>
    </location>
</feature>